<name>A0A931GIF2_9MICC</name>
<organism evidence="2 3">
    <name type="scientific">Zhihengliuella flava</name>
    <dbReference type="NCBI Taxonomy" id="1285193"/>
    <lineage>
        <taxon>Bacteria</taxon>
        <taxon>Bacillati</taxon>
        <taxon>Actinomycetota</taxon>
        <taxon>Actinomycetes</taxon>
        <taxon>Micrococcales</taxon>
        <taxon>Micrococcaceae</taxon>
        <taxon>Zhihengliuella</taxon>
    </lineage>
</organism>
<evidence type="ECO:0000259" key="1">
    <source>
        <dbReference type="Pfam" id="PF06259"/>
    </source>
</evidence>
<dbReference type="InterPro" id="IPR010427">
    <property type="entry name" value="DUF1023"/>
</dbReference>
<dbReference type="RefSeq" id="WP_196835543.1">
    <property type="nucleotide sequence ID" value="NZ_JADOTZ010000001.1"/>
</dbReference>
<dbReference type="InterPro" id="IPR029058">
    <property type="entry name" value="AB_hydrolase_fold"/>
</dbReference>
<evidence type="ECO:0000313" key="2">
    <source>
        <dbReference type="EMBL" id="MBG6084201.1"/>
    </source>
</evidence>
<dbReference type="SUPFAM" id="SSF53474">
    <property type="entry name" value="alpha/beta-Hydrolases"/>
    <property type="match status" value="1"/>
</dbReference>
<dbReference type="AlphaFoldDB" id="A0A931GIF2"/>
<sequence length="338" mass="36455">MRADAPPTSYAQLTAAAADQLRCDLARRDQLSMRQRRAVDGVAHALRRGSMNRAIPARHLLYLDLQAPTPAAAIAVGDLDTATHIVWHLSGVGIRPDTAMWGTVREAGQVVLELQRVGRDLPAPVRPACIAWLGYTPPVLFESLFAARARAAVPRIAADMRQLLRLRPDGPHVAIEGHSYGGSVAAHFLEALAEHPPRRLWGLRKTSDDVAHLAARCAGRQEPLMDAFVMLGSPGIPTRFGRDPELLGLPVAHVYDAVASSDWIARGGRLIGKLLGNRGPLGSRLPVDALPAQGLLPVTGHNSSHFVPGRSQTLFGYRDAGTRSLRNIARIITGQEPL</sequence>
<proteinExistence type="predicted"/>
<dbReference type="EMBL" id="JADOTZ010000001">
    <property type="protein sequence ID" value="MBG6084201.1"/>
    <property type="molecule type" value="Genomic_DNA"/>
</dbReference>
<keyword evidence="3" id="KW-1185">Reference proteome</keyword>
<accession>A0A931GIF2</accession>
<feature type="domain" description="DUF1023" evidence="1">
    <location>
        <begin position="71"/>
        <end position="191"/>
    </location>
</feature>
<dbReference type="Pfam" id="PF06259">
    <property type="entry name" value="Abhydrolase_8"/>
    <property type="match status" value="1"/>
</dbReference>
<evidence type="ECO:0000313" key="3">
    <source>
        <dbReference type="Proteomes" id="UP000625033"/>
    </source>
</evidence>
<comment type="caution">
    <text evidence="2">The sequence shown here is derived from an EMBL/GenBank/DDBJ whole genome shotgun (WGS) entry which is preliminary data.</text>
</comment>
<gene>
    <name evidence="2" type="ORF">IW252_000968</name>
</gene>
<protein>
    <submittedName>
        <fullName evidence="2">Pimeloyl-ACP methyl ester carboxylesterase</fullName>
    </submittedName>
</protein>
<reference evidence="2" key="1">
    <citation type="submission" date="2020-11" db="EMBL/GenBank/DDBJ databases">
        <title>Sequencing the genomes of 1000 actinobacteria strains.</title>
        <authorList>
            <person name="Klenk H.-P."/>
        </authorList>
    </citation>
    <scope>NUCLEOTIDE SEQUENCE</scope>
    <source>
        <strain evidence="2">DSM 26152</strain>
    </source>
</reference>
<dbReference type="Proteomes" id="UP000625033">
    <property type="component" value="Unassembled WGS sequence"/>
</dbReference>